<name>A0A161WLS6_COLIC</name>
<reference evidence="1 2" key="1">
    <citation type="submission" date="2015-06" db="EMBL/GenBank/DDBJ databases">
        <title>Survival trade-offs in plant roots during colonization by closely related pathogenic and mutualistic fungi.</title>
        <authorList>
            <person name="Hacquard S."/>
            <person name="Kracher B."/>
            <person name="Hiruma K."/>
            <person name="Weinman A."/>
            <person name="Muench P."/>
            <person name="Garrido Oter R."/>
            <person name="Ver Loren van Themaat E."/>
            <person name="Dallerey J.-F."/>
            <person name="Damm U."/>
            <person name="Henrissat B."/>
            <person name="Lespinet O."/>
            <person name="Thon M."/>
            <person name="Kemen E."/>
            <person name="McHardy A.C."/>
            <person name="Schulze-Lefert P."/>
            <person name="O'Connell R.J."/>
        </authorList>
    </citation>
    <scope>NUCLEOTIDE SEQUENCE [LARGE SCALE GENOMIC DNA]</scope>
    <source>
        <strain evidence="1 2">MAFF 238704</strain>
    </source>
</reference>
<dbReference type="AlphaFoldDB" id="A0A161WLS6"/>
<dbReference type="OrthoDB" id="4843983at2759"/>
<dbReference type="EMBL" id="LFIW01002391">
    <property type="protein sequence ID" value="KZL72056.1"/>
    <property type="molecule type" value="Genomic_DNA"/>
</dbReference>
<comment type="caution">
    <text evidence="1">The sequence shown here is derived from an EMBL/GenBank/DDBJ whole genome shotgun (WGS) entry which is preliminary data.</text>
</comment>
<organism evidence="1 2">
    <name type="scientific">Colletotrichum incanum</name>
    <name type="common">Soybean anthracnose fungus</name>
    <dbReference type="NCBI Taxonomy" id="1573173"/>
    <lineage>
        <taxon>Eukaryota</taxon>
        <taxon>Fungi</taxon>
        <taxon>Dikarya</taxon>
        <taxon>Ascomycota</taxon>
        <taxon>Pezizomycotina</taxon>
        <taxon>Sordariomycetes</taxon>
        <taxon>Hypocreomycetidae</taxon>
        <taxon>Glomerellales</taxon>
        <taxon>Glomerellaceae</taxon>
        <taxon>Colletotrichum</taxon>
        <taxon>Colletotrichum spaethianum species complex</taxon>
    </lineage>
</organism>
<accession>A0A161WLS6</accession>
<proteinExistence type="predicted"/>
<gene>
    <name evidence="1" type="ORF">CI238_00836</name>
</gene>
<evidence type="ECO:0000313" key="2">
    <source>
        <dbReference type="Proteomes" id="UP000076584"/>
    </source>
</evidence>
<dbReference type="Proteomes" id="UP000076584">
    <property type="component" value="Unassembled WGS sequence"/>
</dbReference>
<sequence>MSASEPNFSFDEPHLALIYQAAKIRAIPTTDSATDLLQSDQVRTFSTFVSHFMAPRKTIVAMARNMDANKRFSWTQTTLMKSPAQHTTNPRLTEMKKSLHASIKGIREESEQMEAPACKKMKMAAPATKRLTTLSIVHVAAKEASTEKPLHLFIKRIRAEAKQMEAPASKQTKLTAPRRMRLTKLSSISVIAEDTSTDNLTQQYRVSDEEMARLGRRHQGPAWKSKSTSTYC</sequence>
<evidence type="ECO:0000313" key="1">
    <source>
        <dbReference type="EMBL" id="KZL72056.1"/>
    </source>
</evidence>
<keyword evidence="2" id="KW-1185">Reference proteome</keyword>
<protein>
    <submittedName>
        <fullName evidence="1">Uncharacterized protein</fullName>
    </submittedName>
</protein>